<organism evidence="5">
    <name type="scientific">Octopus bimaculoides</name>
    <name type="common">California two-spotted octopus</name>
    <dbReference type="NCBI Taxonomy" id="37653"/>
    <lineage>
        <taxon>Eukaryota</taxon>
        <taxon>Metazoa</taxon>
        <taxon>Spiralia</taxon>
        <taxon>Lophotrochozoa</taxon>
        <taxon>Mollusca</taxon>
        <taxon>Cephalopoda</taxon>
        <taxon>Coleoidea</taxon>
        <taxon>Octopodiformes</taxon>
        <taxon>Octopoda</taxon>
        <taxon>Incirrata</taxon>
        <taxon>Octopodidae</taxon>
        <taxon>Octopus</taxon>
    </lineage>
</organism>
<name>A0A0L8GKV1_OCTBM</name>
<accession>A0A0L8GKV1</accession>
<feature type="non-terminal residue" evidence="5">
    <location>
        <position position="1"/>
    </location>
</feature>
<gene>
    <name evidence="5" type="ORF">OCBIM_22031945mg</name>
</gene>
<comment type="similarity">
    <text evidence="1">Belongs to the stanniocalcin family.</text>
</comment>
<reference evidence="5" key="1">
    <citation type="submission" date="2015-07" db="EMBL/GenBank/DDBJ databases">
        <title>MeaNS - Measles Nucleotide Surveillance Program.</title>
        <authorList>
            <person name="Tran T."/>
            <person name="Druce J."/>
        </authorList>
    </citation>
    <scope>NUCLEOTIDE SEQUENCE</scope>
    <source>
        <strain evidence="5">UCB-OBI-ISO-001</strain>
        <tissue evidence="5">Gonad</tissue>
    </source>
</reference>
<dbReference type="EMBL" id="KQ421388">
    <property type="protein sequence ID" value="KOF77573.1"/>
    <property type="molecule type" value="Genomic_DNA"/>
</dbReference>
<comment type="subunit">
    <text evidence="2">Homodimer; disulfide-linked.</text>
</comment>
<evidence type="ECO:0000256" key="3">
    <source>
        <dbReference type="ARBA" id="ARBA00022702"/>
    </source>
</evidence>
<evidence type="ECO:0000256" key="4">
    <source>
        <dbReference type="ARBA" id="ARBA00023157"/>
    </source>
</evidence>
<dbReference type="Pfam" id="PF03298">
    <property type="entry name" value="Stanniocalcin"/>
    <property type="match status" value="1"/>
</dbReference>
<sequence>QGQVWLNKTVRCHIAGMRAMYEAEKASCNQIVSTAFQLQEKCFISNGFCKVGWQNREALWKIFKPNDVLPTSAHSKEIWKNIGSISTQCLSQKASEFTEWIRSHGFFKQVKEKIKEKFSSAWETFKSKVG</sequence>
<dbReference type="GO" id="GO:0005179">
    <property type="term" value="F:hormone activity"/>
    <property type="evidence" value="ECO:0007669"/>
    <property type="project" value="UniProtKB-KW"/>
</dbReference>
<dbReference type="GO" id="GO:0005576">
    <property type="term" value="C:extracellular region"/>
    <property type="evidence" value="ECO:0007669"/>
    <property type="project" value="InterPro"/>
</dbReference>
<evidence type="ECO:0000256" key="2">
    <source>
        <dbReference type="ARBA" id="ARBA00011748"/>
    </source>
</evidence>
<keyword evidence="3" id="KW-0372">Hormone</keyword>
<dbReference type="InterPro" id="IPR004978">
    <property type="entry name" value="Stanniocalcin"/>
</dbReference>
<keyword evidence="4" id="KW-1015">Disulfide bond</keyword>
<evidence type="ECO:0000256" key="1">
    <source>
        <dbReference type="ARBA" id="ARBA00008693"/>
    </source>
</evidence>
<proteinExistence type="inferred from homology"/>
<dbReference type="AlphaFoldDB" id="A0A0L8GKV1"/>
<protein>
    <submittedName>
        <fullName evidence="5">Uncharacterized protein</fullName>
    </submittedName>
</protein>
<evidence type="ECO:0000313" key="5">
    <source>
        <dbReference type="EMBL" id="KOF77573.1"/>
    </source>
</evidence>